<dbReference type="InterPro" id="IPR001757">
    <property type="entry name" value="P_typ_ATPase"/>
</dbReference>
<dbReference type="SUPFAM" id="SSF81653">
    <property type="entry name" value="Calcium ATPase, transduction domain A"/>
    <property type="match status" value="1"/>
</dbReference>
<proteinExistence type="inferred from homology"/>
<dbReference type="GO" id="GO:0015086">
    <property type="term" value="F:cadmium ion transmembrane transporter activity"/>
    <property type="evidence" value="ECO:0007669"/>
    <property type="project" value="TreeGrafter"/>
</dbReference>
<comment type="catalytic activity">
    <reaction evidence="9">
        <text>Zn(2+)(in) + ATP + H2O = Zn(2+)(out) + ADP + phosphate + H(+)</text>
        <dbReference type="Rhea" id="RHEA:20621"/>
        <dbReference type="ChEBI" id="CHEBI:15377"/>
        <dbReference type="ChEBI" id="CHEBI:15378"/>
        <dbReference type="ChEBI" id="CHEBI:29105"/>
        <dbReference type="ChEBI" id="CHEBI:30616"/>
        <dbReference type="ChEBI" id="CHEBI:43474"/>
        <dbReference type="ChEBI" id="CHEBI:456216"/>
        <dbReference type="EC" id="7.2.2.12"/>
    </reaction>
</comment>
<dbReference type="InterPro" id="IPR044492">
    <property type="entry name" value="P_typ_ATPase_HD_dom"/>
</dbReference>
<dbReference type="OrthoDB" id="2490525at2"/>
<name>C8PIR6_9BACT</name>
<keyword evidence="4" id="KW-0812">Transmembrane</keyword>
<dbReference type="SFLD" id="SFLDS00003">
    <property type="entry name" value="Haloacid_Dehalogenase"/>
    <property type="match status" value="1"/>
</dbReference>
<evidence type="ECO:0000256" key="9">
    <source>
        <dbReference type="ARBA" id="ARBA00047308"/>
    </source>
</evidence>
<gene>
    <name evidence="12" type="ORF">CAMGR0001_1115</name>
</gene>
<dbReference type="Pfam" id="PF00702">
    <property type="entry name" value="Hydrolase"/>
    <property type="match status" value="1"/>
</dbReference>
<dbReference type="InterPro" id="IPR018303">
    <property type="entry name" value="ATPase_P-typ_P_site"/>
</dbReference>
<dbReference type="InterPro" id="IPR023214">
    <property type="entry name" value="HAD_sf"/>
</dbReference>
<dbReference type="GO" id="GO:0016463">
    <property type="term" value="F:P-type zinc transporter activity"/>
    <property type="evidence" value="ECO:0007669"/>
    <property type="project" value="UniProtKB-EC"/>
</dbReference>
<evidence type="ECO:0000256" key="2">
    <source>
        <dbReference type="ARBA" id="ARBA00004370"/>
    </source>
</evidence>
<dbReference type="SFLD" id="SFLDF00027">
    <property type="entry name" value="p-type_atpase"/>
    <property type="match status" value="1"/>
</dbReference>
<keyword evidence="5" id="KW-1278">Translocase</keyword>
<dbReference type="Gene3D" id="3.40.1110.10">
    <property type="entry name" value="Calcium-transporting ATPase, cytoplasmic domain N"/>
    <property type="match status" value="1"/>
</dbReference>
<keyword evidence="6" id="KW-1133">Transmembrane helix</keyword>
<reference evidence="12 13" key="1">
    <citation type="submission" date="2009-07" db="EMBL/GenBank/DDBJ databases">
        <authorList>
            <person name="Madupu R."/>
            <person name="Sebastian Y."/>
            <person name="Durkin A.S."/>
            <person name="Torralba M."/>
            <person name="Methe B."/>
            <person name="Sutton G.G."/>
            <person name="Strausberg R.L."/>
            <person name="Nelson K.E."/>
        </authorList>
    </citation>
    <scope>NUCLEOTIDE SEQUENCE [LARGE SCALE GENOMIC DNA]</scope>
    <source>
        <strain evidence="12 13">RM3268</strain>
    </source>
</reference>
<dbReference type="NCBIfam" id="TIGR01494">
    <property type="entry name" value="ATPase_P-type"/>
    <property type="match status" value="1"/>
</dbReference>
<dbReference type="AlphaFoldDB" id="C8PIR6"/>
<sequence length="693" mass="74570">MQNFKILHETKSRLRIKVAGFKGLDTSALQKAAARLEGVTEARFNAKIGSLILKLDAGIDRVGILKQLEVLNLSELKSIIPANHKNLPSKNEFILALLALGGNLIFRTSPLARAFSIVACMPILKEGIKESFRHGLTSKGLEAAAVGISLARGDIFAANSTNAMLALGEYMEESTVYKSDDLIRELARPDIAEAWVEIDQNGKKTEVKIATSKLKVGDIVVVGAGDVIAVDGHVVSGEAMINQANMTGESVAVKKSRGDSVLSGTIVEEGRIRIWAENVGENTSTQRIKHYITASLNERSSIGMHTTHLADKLVPVTFGLAGVSYLINRNFMSVASVLQADYSCALKLPTPVAFKSSISKAGKNGILIKGAKALESLASADTFVFDKTGTLTYGNLEVAEIISFDGRFSKNDILNLTASAEEHYFHPVAEAIVDAAKKHGFIHKHHDEVEFVVAHGVKTSIEGKKLIIGSRHFLEDDEMISFAAHEQTIDLAMQKGLALLYIAFDGRLLGLIGLRDEVRANARAVITRLRELGAKQIVMLSGDVSSKARTVAKKLGVDRYYGELLPTQKTEILKQLKAEGRKVVFVGDGINDAPSLMKADIGISMLNGAEIAKASAQIGLLKNDIEGVAQVKALANDTLRLVNRNFNATVGINSIILFLATFGALSPVATALLHNGTTIGLLLNSIKGVKFEH</sequence>
<dbReference type="GO" id="GO:0046872">
    <property type="term" value="F:metal ion binding"/>
    <property type="evidence" value="ECO:0007669"/>
    <property type="project" value="UniProtKB-KW"/>
</dbReference>
<dbReference type="GO" id="GO:0005524">
    <property type="term" value="F:ATP binding"/>
    <property type="evidence" value="ECO:0007669"/>
    <property type="project" value="UniProtKB-UniRule"/>
</dbReference>
<evidence type="ECO:0000256" key="5">
    <source>
        <dbReference type="ARBA" id="ARBA00022967"/>
    </source>
</evidence>
<keyword evidence="10" id="KW-0479">Metal-binding</keyword>
<dbReference type="NCBIfam" id="TIGR01525">
    <property type="entry name" value="ATPase-IB_hvy"/>
    <property type="match status" value="1"/>
</dbReference>
<feature type="domain" description="P-type ATPase A" evidence="11">
    <location>
        <begin position="204"/>
        <end position="290"/>
    </location>
</feature>
<dbReference type="Gene3D" id="2.70.150.10">
    <property type="entry name" value="Calcium-transporting ATPase, cytoplasmic transduction domain A"/>
    <property type="match status" value="1"/>
</dbReference>
<dbReference type="GO" id="GO:0005886">
    <property type="term" value="C:plasma membrane"/>
    <property type="evidence" value="ECO:0007669"/>
    <property type="project" value="UniProtKB-SubCell"/>
</dbReference>
<dbReference type="SUPFAM" id="SSF56784">
    <property type="entry name" value="HAD-like"/>
    <property type="match status" value="1"/>
</dbReference>
<dbReference type="PANTHER" id="PTHR48085">
    <property type="entry name" value="CADMIUM/ZINC-TRANSPORTING ATPASE HMA2-RELATED"/>
    <property type="match status" value="1"/>
</dbReference>
<dbReference type="InterPro" id="IPR027256">
    <property type="entry name" value="P-typ_ATPase_IB"/>
</dbReference>
<keyword evidence="10" id="KW-1003">Cell membrane</keyword>
<evidence type="ECO:0000313" key="12">
    <source>
        <dbReference type="EMBL" id="EEV16821.1"/>
    </source>
</evidence>
<protein>
    <recommendedName>
        <fullName evidence="8">P-type Zn(2+) transporter</fullName>
        <ecNumber evidence="8">7.2.2.12</ecNumber>
    </recommendedName>
</protein>
<keyword evidence="7" id="KW-0472">Membrane</keyword>
<keyword evidence="13" id="KW-1185">Reference proteome</keyword>
<dbReference type="InterPro" id="IPR008250">
    <property type="entry name" value="ATPase_P-typ_transduc_dom_A_sf"/>
</dbReference>
<dbReference type="EMBL" id="ACYG01000027">
    <property type="protein sequence ID" value="EEV16821.1"/>
    <property type="molecule type" value="Genomic_DNA"/>
</dbReference>
<dbReference type="PANTHER" id="PTHR48085:SF5">
    <property type="entry name" value="CADMIUM_ZINC-TRANSPORTING ATPASE HMA4-RELATED"/>
    <property type="match status" value="1"/>
</dbReference>
<keyword evidence="10" id="KW-0067">ATP-binding</keyword>
<keyword evidence="10" id="KW-0547">Nucleotide-binding</keyword>
<dbReference type="Gene3D" id="3.40.50.1000">
    <property type="entry name" value="HAD superfamily/HAD-like"/>
    <property type="match status" value="1"/>
</dbReference>
<keyword evidence="12" id="KW-0378">Hydrolase</keyword>
<dbReference type="Pfam" id="PF00122">
    <property type="entry name" value="E1-E2_ATPase"/>
    <property type="match status" value="1"/>
</dbReference>
<dbReference type="EC" id="7.2.2.12" evidence="8"/>
<dbReference type="PROSITE" id="PS00154">
    <property type="entry name" value="ATPASE_E1_E2"/>
    <property type="match status" value="1"/>
</dbReference>
<comment type="subcellular location">
    <subcellularLocation>
        <location evidence="1">Cell envelope</location>
    </subcellularLocation>
    <subcellularLocation>
        <location evidence="10">Cell membrane</location>
    </subcellularLocation>
    <subcellularLocation>
        <location evidence="2">Membrane</location>
    </subcellularLocation>
</comment>
<evidence type="ECO:0000256" key="7">
    <source>
        <dbReference type="ARBA" id="ARBA00023136"/>
    </source>
</evidence>
<evidence type="ECO:0000259" key="11">
    <source>
        <dbReference type="Pfam" id="PF00122"/>
    </source>
</evidence>
<dbReference type="InterPro" id="IPR023299">
    <property type="entry name" value="ATPase_P-typ_cyto_dom_N"/>
</dbReference>
<evidence type="ECO:0000256" key="3">
    <source>
        <dbReference type="ARBA" id="ARBA00006024"/>
    </source>
</evidence>
<evidence type="ECO:0000313" key="13">
    <source>
        <dbReference type="Proteomes" id="UP000005709"/>
    </source>
</evidence>
<comment type="similarity">
    <text evidence="3 10">Belongs to the cation transport ATPase (P-type) (TC 3.A.3) family. Type IB subfamily.</text>
</comment>
<comment type="caution">
    <text evidence="12">The sequence shown here is derived from an EMBL/GenBank/DDBJ whole genome shotgun (WGS) entry which is preliminary data.</text>
</comment>
<dbReference type="eggNOG" id="COG2217">
    <property type="taxonomic scope" value="Bacteria"/>
</dbReference>
<evidence type="ECO:0000256" key="6">
    <source>
        <dbReference type="ARBA" id="ARBA00022989"/>
    </source>
</evidence>
<evidence type="ECO:0000256" key="4">
    <source>
        <dbReference type="ARBA" id="ARBA00022692"/>
    </source>
</evidence>
<evidence type="ECO:0000256" key="1">
    <source>
        <dbReference type="ARBA" id="ARBA00004196"/>
    </source>
</evidence>
<dbReference type="STRING" id="824.CGRAC_1015"/>
<dbReference type="InterPro" id="IPR036412">
    <property type="entry name" value="HAD-like_sf"/>
</dbReference>
<dbReference type="PROSITE" id="PS01229">
    <property type="entry name" value="COF_2"/>
    <property type="match status" value="1"/>
</dbReference>
<dbReference type="RefSeq" id="WP_005871640.1">
    <property type="nucleotide sequence ID" value="NZ_ACYG01000027.1"/>
</dbReference>
<accession>C8PIR6</accession>
<evidence type="ECO:0000256" key="8">
    <source>
        <dbReference type="ARBA" id="ARBA00039097"/>
    </source>
</evidence>
<dbReference type="GO" id="GO:0016887">
    <property type="term" value="F:ATP hydrolysis activity"/>
    <property type="evidence" value="ECO:0007669"/>
    <property type="project" value="InterPro"/>
</dbReference>
<dbReference type="GO" id="GO:0030313">
    <property type="term" value="C:cell envelope"/>
    <property type="evidence" value="ECO:0007669"/>
    <property type="project" value="UniProtKB-SubCell"/>
</dbReference>
<dbReference type="PRINTS" id="PR00119">
    <property type="entry name" value="CATATPASE"/>
</dbReference>
<dbReference type="Proteomes" id="UP000005709">
    <property type="component" value="Unassembled WGS sequence"/>
</dbReference>
<evidence type="ECO:0000256" key="10">
    <source>
        <dbReference type="RuleBase" id="RU362081"/>
    </source>
</evidence>
<organism evidence="12 13">
    <name type="scientific">Campylobacter gracilis RM3268</name>
    <dbReference type="NCBI Taxonomy" id="553220"/>
    <lineage>
        <taxon>Bacteria</taxon>
        <taxon>Pseudomonadati</taxon>
        <taxon>Campylobacterota</taxon>
        <taxon>Epsilonproteobacteria</taxon>
        <taxon>Campylobacterales</taxon>
        <taxon>Campylobacteraceae</taxon>
        <taxon>Campylobacter</taxon>
    </lineage>
</organism>
<dbReference type="InterPro" id="IPR059000">
    <property type="entry name" value="ATPase_P-type_domA"/>
</dbReference>
<dbReference type="InterPro" id="IPR051014">
    <property type="entry name" value="Cation_Transport_ATPase_IB"/>
</dbReference>
<dbReference type="SFLD" id="SFLDG00002">
    <property type="entry name" value="C1.7:_P-type_atpase_like"/>
    <property type="match status" value="1"/>
</dbReference>